<sequence>MAMTKTKRRKNGSRAEKSTTASISDFLHRRLTKQDPDPRSHAEFLADMRAKQAAGRLANPATAALLDRLERAIR</sequence>
<name>A0AB39U1N5_9CAUD</name>
<proteinExistence type="predicted"/>
<reference evidence="2" key="1">
    <citation type="submission" date="2023-07" db="EMBL/GenBank/DDBJ databases">
        <title>Novel Phage-like Particles from Mycolicibacterium aichiense.</title>
        <authorList>
            <person name="Saha M.S."/>
            <person name="Roman A."/>
            <person name="Doherty M."/>
            <person name="Shijo M."/>
            <person name="Riddick Z."/>
        </authorList>
    </citation>
    <scope>NUCLEOTIDE SEQUENCE</scope>
</reference>
<feature type="compositionally biased region" description="Basic residues" evidence="1">
    <location>
        <begin position="1"/>
        <end position="12"/>
    </location>
</feature>
<dbReference type="EMBL" id="OR387114">
    <property type="protein sequence ID" value="XDR06160.1"/>
    <property type="molecule type" value="Genomic_DNA"/>
</dbReference>
<accession>A0AB39U1N5</accession>
<evidence type="ECO:0000313" key="2">
    <source>
        <dbReference type="EMBL" id="XDR06160.1"/>
    </source>
</evidence>
<evidence type="ECO:0000256" key="1">
    <source>
        <dbReference type="SAM" id="MobiDB-lite"/>
    </source>
</evidence>
<feature type="compositionally biased region" description="Basic and acidic residues" evidence="1">
    <location>
        <begin position="26"/>
        <end position="40"/>
    </location>
</feature>
<organism evidence="2">
    <name type="scientific">Mycolicibacterium phage CN1</name>
    <dbReference type="NCBI Taxonomy" id="3240803"/>
    <lineage>
        <taxon>Viruses</taxon>
        <taxon>Duplodnaviria</taxon>
        <taxon>Heunggongvirae</taxon>
        <taxon>Uroviricota</taxon>
        <taxon>Caudoviricetes</taxon>
    </lineage>
</organism>
<protein>
    <submittedName>
        <fullName evidence="2">Uncharacterized protein</fullName>
    </submittedName>
</protein>
<feature type="region of interest" description="Disordered" evidence="1">
    <location>
        <begin position="1"/>
        <end position="40"/>
    </location>
</feature>